<accession>A0A1M5Y9N5</accession>
<proteinExistence type="predicted"/>
<reference evidence="1 2" key="1">
    <citation type="submission" date="2016-11" db="EMBL/GenBank/DDBJ databases">
        <authorList>
            <person name="Jaros S."/>
            <person name="Januszkiewicz K."/>
            <person name="Wedrychowicz H."/>
        </authorList>
    </citation>
    <scope>NUCLEOTIDE SEQUENCE [LARGE SCALE GENOMIC DNA]</scope>
    <source>
        <strain evidence="1 2">GAS138</strain>
    </source>
</reference>
<gene>
    <name evidence="1" type="ORF">SAMN05443248_8056</name>
</gene>
<dbReference type="Proteomes" id="UP000189796">
    <property type="component" value="Chromosome I"/>
</dbReference>
<sequence>MARPWSARCYGVARQREGSRQNSKTRRLLTNRPCSSLVYEESDSKERLRVSNWIVQRLYNYAVKKTVEL</sequence>
<organism evidence="1 2">
    <name type="scientific">Bradyrhizobium erythrophlei</name>
    <dbReference type="NCBI Taxonomy" id="1437360"/>
    <lineage>
        <taxon>Bacteria</taxon>
        <taxon>Pseudomonadati</taxon>
        <taxon>Pseudomonadota</taxon>
        <taxon>Alphaproteobacteria</taxon>
        <taxon>Hyphomicrobiales</taxon>
        <taxon>Nitrobacteraceae</taxon>
        <taxon>Bradyrhizobium</taxon>
    </lineage>
</organism>
<evidence type="ECO:0000313" key="2">
    <source>
        <dbReference type="Proteomes" id="UP000189796"/>
    </source>
</evidence>
<name>A0A1M5Y9N5_9BRAD</name>
<dbReference type="EMBL" id="LT670817">
    <property type="protein sequence ID" value="SHI08629.1"/>
    <property type="molecule type" value="Genomic_DNA"/>
</dbReference>
<evidence type="ECO:0000313" key="1">
    <source>
        <dbReference type="EMBL" id="SHI08629.1"/>
    </source>
</evidence>
<protein>
    <submittedName>
        <fullName evidence="1">Uncharacterized protein</fullName>
    </submittedName>
</protein>
<dbReference type="AlphaFoldDB" id="A0A1M5Y9N5"/>